<dbReference type="AlphaFoldDB" id="A0A2I0I8B5"/>
<keyword evidence="5" id="KW-0539">Nucleus</keyword>
<name>A0A2I0I8B5_PUNGR</name>
<dbReference type="STRING" id="22663.A0A2I0I8B5"/>
<accession>A0A2I0I8B5</accession>
<keyword evidence="3" id="KW-0238">DNA-binding</keyword>
<evidence type="ECO:0000313" key="8">
    <source>
        <dbReference type="Proteomes" id="UP000233551"/>
    </source>
</evidence>
<dbReference type="PANTHER" id="PTHR31391:SF106">
    <property type="entry name" value="B3 DOMAIN-CONTAINING PROTEIN OS01G0723500"/>
    <property type="match status" value="1"/>
</dbReference>
<sequence length="296" mass="33535">MQGPTMSTSKKPTFFKIFLPEQSARRMRIPPAYRKHMKGKSSGYFYLKGPSGYYWPVKLIEESSNLFLTRGWPAFVKDHDIHHGHFLLFKFDGETTLKVKVFSHTACEDKAAFSAKPSGGDGNNNPPNPVKALVAKVKKEEDAWDRLGDYYHSCLKLSIKQNSFFAEAKVSSFICTVKAMVQAGAPSTATNPHFALQLKAYSVQDRGRGKTLVIPSSFAKIHFVKPKTPIVLQWEDKEWPATVNKSLERSYLRGGWGNFLKESKVQEGDTCKFELLEPSVLRVHILKLIEEEYPDQ</sequence>
<dbReference type="InterPro" id="IPR003340">
    <property type="entry name" value="B3_DNA-bd"/>
</dbReference>
<protein>
    <recommendedName>
        <fullName evidence="6">TF-B3 domain-containing protein</fullName>
    </recommendedName>
</protein>
<proteinExistence type="predicted"/>
<reference evidence="7 8" key="1">
    <citation type="submission" date="2017-11" db="EMBL/GenBank/DDBJ databases">
        <title>De-novo sequencing of pomegranate (Punica granatum L.) genome.</title>
        <authorList>
            <person name="Akparov Z."/>
            <person name="Amiraslanov A."/>
            <person name="Hajiyeva S."/>
            <person name="Abbasov M."/>
            <person name="Kaur K."/>
            <person name="Hamwieh A."/>
            <person name="Solovyev V."/>
            <person name="Salamov A."/>
            <person name="Braich B."/>
            <person name="Kosarev P."/>
            <person name="Mahmoud A."/>
            <person name="Hajiyev E."/>
            <person name="Babayeva S."/>
            <person name="Izzatullayeva V."/>
            <person name="Mammadov A."/>
            <person name="Mammadov A."/>
            <person name="Sharifova S."/>
            <person name="Ojaghi J."/>
            <person name="Eynullazada K."/>
            <person name="Bayramov B."/>
            <person name="Abdulazimova A."/>
            <person name="Shahmuradov I."/>
        </authorList>
    </citation>
    <scope>NUCLEOTIDE SEQUENCE [LARGE SCALE GENOMIC DNA]</scope>
    <source>
        <strain evidence="8">cv. AG2017</strain>
        <tissue evidence="7">Leaf</tissue>
    </source>
</reference>
<dbReference type="InterPro" id="IPR015300">
    <property type="entry name" value="DNA-bd_pseudobarrel_sf"/>
</dbReference>
<feature type="domain" description="TF-B3" evidence="6">
    <location>
        <begin position="12"/>
        <end position="105"/>
    </location>
</feature>
<dbReference type="EMBL" id="PGOL01003677">
    <property type="protein sequence ID" value="PKI40043.1"/>
    <property type="molecule type" value="Genomic_DNA"/>
</dbReference>
<organism evidence="7 8">
    <name type="scientific">Punica granatum</name>
    <name type="common">Pomegranate</name>
    <dbReference type="NCBI Taxonomy" id="22663"/>
    <lineage>
        <taxon>Eukaryota</taxon>
        <taxon>Viridiplantae</taxon>
        <taxon>Streptophyta</taxon>
        <taxon>Embryophyta</taxon>
        <taxon>Tracheophyta</taxon>
        <taxon>Spermatophyta</taxon>
        <taxon>Magnoliopsida</taxon>
        <taxon>eudicotyledons</taxon>
        <taxon>Gunneridae</taxon>
        <taxon>Pentapetalae</taxon>
        <taxon>rosids</taxon>
        <taxon>malvids</taxon>
        <taxon>Myrtales</taxon>
        <taxon>Lythraceae</taxon>
        <taxon>Punica</taxon>
    </lineage>
</organism>
<dbReference type="CDD" id="cd10017">
    <property type="entry name" value="B3_DNA"/>
    <property type="match status" value="2"/>
</dbReference>
<evidence type="ECO:0000256" key="1">
    <source>
        <dbReference type="ARBA" id="ARBA00004123"/>
    </source>
</evidence>
<dbReference type="Gene3D" id="2.40.330.10">
    <property type="entry name" value="DNA-binding pseudobarrel domain"/>
    <property type="match status" value="2"/>
</dbReference>
<dbReference type="PANTHER" id="PTHR31391">
    <property type="entry name" value="B3 DOMAIN-CONTAINING PROTEIN OS11G0197600-RELATED"/>
    <property type="match status" value="1"/>
</dbReference>
<keyword evidence="4" id="KW-0804">Transcription</keyword>
<comment type="subcellular location">
    <subcellularLocation>
        <location evidence="1">Nucleus</location>
    </subcellularLocation>
</comment>
<evidence type="ECO:0000313" key="7">
    <source>
        <dbReference type="EMBL" id="PKI40043.1"/>
    </source>
</evidence>
<feature type="domain" description="TF-B3" evidence="6">
    <location>
        <begin position="197"/>
        <end position="289"/>
    </location>
</feature>
<evidence type="ECO:0000256" key="2">
    <source>
        <dbReference type="ARBA" id="ARBA00023015"/>
    </source>
</evidence>
<evidence type="ECO:0000259" key="6">
    <source>
        <dbReference type="PROSITE" id="PS50863"/>
    </source>
</evidence>
<dbReference type="SUPFAM" id="SSF101936">
    <property type="entry name" value="DNA-binding pseudobarrel domain"/>
    <property type="match status" value="2"/>
</dbReference>
<comment type="caution">
    <text evidence="7">The sequence shown here is derived from an EMBL/GenBank/DDBJ whole genome shotgun (WGS) entry which is preliminary data.</text>
</comment>
<dbReference type="Proteomes" id="UP000233551">
    <property type="component" value="Unassembled WGS sequence"/>
</dbReference>
<keyword evidence="2" id="KW-0805">Transcription regulation</keyword>
<evidence type="ECO:0000256" key="3">
    <source>
        <dbReference type="ARBA" id="ARBA00023125"/>
    </source>
</evidence>
<evidence type="ECO:0000256" key="5">
    <source>
        <dbReference type="ARBA" id="ARBA00023242"/>
    </source>
</evidence>
<dbReference type="InterPro" id="IPR044837">
    <property type="entry name" value="REM16-like"/>
</dbReference>
<dbReference type="PROSITE" id="PS50863">
    <property type="entry name" value="B3"/>
    <property type="match status" value="2"/>
</dbReference>
<dbReference type="Pfam" id="PF02362">
    <property type="entry name" value="B3"/>
    <property type="match status" value="2"/>
</dbReference>
<evidence type="ECO:0000256" key="4">
    <source>
        <dbReference type="ARBA" id="ARBA00023163"/>
    </source>
</evidence>
<dbReference type="SMART" id="SM01019">
    <property type="entry name" value="B3"/>
    <property type="match status" value="2"/>
</dbReference>
<dbReference type="GO" id="GO:0005634">
    <property type="term" value="C:nucleus"/>
    <property type="evidence" value="ECO:0007669"/>
    <property type="project" value="UniProtKB-SubCell"/>
</dbReference>
<keyword evidence="8" id="KW-1185">Reference proteome</keyword>
<gene>
    <name evidence="7" type="ORF">CRG98_039573</name>
</gene>
<dbReference type="GO" id="GO:0003677">
    <property type="term" value="F:DNA binding"/>
    <property type="evidence" value="ECO:0007669"/>
    <property type="project" value="UniProtKB-KW"/>
</dbReference>